<dbReference type="GO" id="GO:0003723">
    <property type="term" value="F:RNA binding"/>
    <property type="evidence" value="ECO:0007669"/>
    <property type="project" value="UniProtKB-UniRule"/>
</dbReference>
<evidence type="ECO:0000256" key="6">
    <source>
        <dbReference type="ARBA" id="ARBA00022839"/>
    </source>
</evidence>
<feature type="domain" description="S1 motif" evidence="9">
    <location>
        <begin position="606"/>
        <end position="687"/>
    </location>
</feature>
<dbReference type="InterPro" id="IPR011805">
    <property type="entry name" value="RNase_R"/>
</dbReference>
<comment type="subcellular location">
    <subcellularLocation>
        <location evidence="2 8">Cytoplasm</location>
    </subcellularLocation>
</comment>
<evidence type="ECO:0000259" key="9">
    <source>
        <dbReference type="PROSITE" id="PS50126"/>
    </source>
</evidence>
<dbReference type="InterPro" id="IPR003029">
    <property type="entry name" value="S1_domain"/>
</dbReference>
<dbReference type="SMART" id="SM00357">
    <property type="entry name" value="CSP"/>
    <property type="match status" value="1"/>
</dbReference>
<reference evidence="11" key="2">
    <citation type="submission" date="2011-03" db="EMBL/GenBank/DDBJ databases">
        <title>The complete genome of Desulfobacca acetoxidans DSM 11109.</title>
        <authorList>
            <consortium name="US DOE Joint Genome Institute (JGI-PGF)"/>
            <person name="Lucas S."/>
            <person name="Copeland A."/>
            <person name="Lapidus A."/>
            <person name="Bruce D."/>
            <person name="Goodwin L."/>
            <person name="Pitluck S."/>
            <person name="Peters L."/>
            <person name="Kyrpides N."/>
            <person name="Mavromatis K."/>
            <person name="Ivanova N."/>
            <person name="Ovchinnikova G."/>
            <person name="Teshima H."/>
            <person name="Detter J.C."/>
            <person name="Han C."/>
            <person name="Land M."/>
            <person name="Hauser L."/>
            <person name="Markowitz V."/>
            <person name="Cheng J.-F."/>
            <person name="Hugenholtz P."/>
            <person name="Woyke T."/>
            <person name="Wu D."/>
            <person name="Spring S."/>
            <person name="Schueler E."/>
            <person name="Brambilla E."/>
            <person name="Klenk H.-P."/>
            <person name="Eisen J.A."/>
        </authorList>
    </citation>
    <scope>NUCLEOTIDE SEQUENCE [LARGE SCALE GENOMIC DNA]</scope>
    <source>
        <strain evidence="11">ATCC 700848 / DSM 11109 / ASRB2</strain>
    </source>
</reference>
<keyword evidence="5 8" id="KW-0378">Hydrolase</keyword>
<organism evidence="10 11">
    <name type="scientific">Desulfobacca acetoxidans (strain ATCC 700848 / DSM 11109 / ASRB2)</name>
    <dbReference type="NCBI Taxonomy" id="880072"/>
    <lineage>
        <taxon>Bacteria</taxon>
        <taxon>Pseudomonadati</taxon>
        <taxon>Thermodesulfobacteriota</taxon>
        <taxon>Desulfobaccia</taxon>
        <taxon>Desulfobaccales</taxon>
        <taxon>Desulfobaccaceae</taxon>
        <taxon>Desulfobacca</taxon>
    </lineage>
</organism>
<reference evidence="10 11" key="1">
    <citation type="journal article" date="2011" name="Stand. Genomic Sci.">
        <title>Complete genome sequence of the acetate-degrading sulfate reducer Desulfobacca acetoxidans type strain (ASRB2).</title>
        <authorList>
            <person name="Goker M."/>
            <person name="Teshima H."/>
            <person name="Lapidus A."/>
            <person name="Nolan M."/>
            <person name="Lucas S."/>
            <person name="Hammon N."/>
            <person name="Deshpande S."/>
            <person name="Cheng J.F."/>
            <person name="Tapia R."/>
            <person name="Han C."/>
            <person name="Goodwin L."/>
            <person name="Pitluck S."/>
            <person name="Huntemann M."/>
            <person name="Liolios K."/>
            <person name="Ivanova N."/>
            <person name="Pagani I."/>
            <person name="Mavromatis K."/>
            <person name="Ovchinikova G."/>
            <person name="Pati A."/>
            <person name="Chen A."/>
            <person name="Palaniappan K."/>
            <person name="Land M."/>
            <person name="Hauser L."/>
            <person name="Brambilla E.M."/>
            <person name="Rohde M."/>
            <person name="Spring S."/>
            <person name="Detter J.C."/>
            <person name="Woyke T."/>
            <person name="Bristow J."/>
            <person name="Eisen J.A."/>
            <person name="Markowitz V."/>
            <person name="Hugenholtz P."/>
            <person name="Kyrpides N.C."/>
            <person name="Klenk H.P."/>
        </authorList>
    </citation>
    <scope>NUCLEOTIDE SEQUENCE [LARGE SCALE GENOMIC DNA]</scope>
    <source>
        <strain evidence="11">ATCC 700848 / DSM 11109 / ASRB2</strain>
    </source>
</reference>
<dbReference type="HOGENOM" id="CLU_002333_7_0_7"/>
<keyword evidence="7 8" id="KW-0694">RNA-binding</keyword>
<evidence type="ECO:0000313" key="10">
    <source>
        <dbReference type="EMBL" id="AEB10590.1"/>
    </source>
</evidence>
<dbReference type="NCBIfam" id="TIGR00358">
    <property type="entry name" value="3_prime_RNase"/>
    <property type="match status" value="1"/>
</dbReference>
<keyword evidence="11" id="KW-1185">Reference proteome</keyword>
<comment type="function">
    <text evidence="8">3'-5' exoribonuclease that releases 5'-nucleoside monophosphates and is involved in maturation of structured RNAs.</text>
</comment>
<keyword evidence="6 8" id="KW-0269">Exonuclease</keyword>
<evidence type="ECO:0000256" key="7">
    <source>
        <dbReference type="ARBA" id="ARBA00022884"/>
    </source>
</evidence>
<dbReference type="GO" id="GO:0006402">
    <property type="term" value="P:mRNA catabolic process"/>
    <property type="evidence" value="ECO:0007669"/>
    <property type="project" value="TreeGrafter"/>
</dbReference>
<dbReference type="InterPro" id="IPR011129">
    <property type="entry name" value="CSD"/>
</dbReference>
<evidence type="ECO:0000256" key="4">
    <source>
        <dbReference type="ARBA" id="ARBA00022722"/>
    </source>
</evidence>
<dbReference type="SMART" id="SM00955">
    <property type="entry name" value="RNB"/>
    <property type="match status" value="1"/>
</dbReference>
<dbReference type="Pfam" id="PF08206">
    <property type="entry name" value="OB_RNB"/>
    <property type="match status" value="1"/>
</dbReference>
<dbReference type="PROSITE" id="PS01175">
    <property type="entry name" value="RIBONUCLEASE_II"/>
    <property type="match status" value="1"/>
</dbReference>
<dbReference type="HAMAP" id="MF_01895">
    <property type="entry name" value="RNase_R"/>
    <property type="match status" value="1"/>
</dbReference>
<proteinExistence type="inferred from homology"/>
<dbReference type="SUPFAM" id="SSF50249">
    <property type="entry name" value="Nucleic acid-binding proteins"/>
    <property type="match status" value="3"/>
</dbReference>
<dbReference type="InterPro" id="IPR004476">
    <property type="entry name" value="RNase_II/RNase_R"/>
</dbReference>
<sequence length="700" mass="78871">MQVFREVQHPLGLEELAARLGERPSKKRQLEEYLQELINGGKLVALEGGRYGLTAAMNLVVGQVSVHPDGFGFVTPESQTGDIFINPGNLTEALHGDKVVVRLERRGRRGKQEGRIIRVLERRVTRVVGILHETGSRYFVAPEDEHLLFDLVIPDDHSLAPVVGQMVVAEITDYPSARLNPLGKIVEVLGPPEDPAVQVKVVILKYELPHEFPAAAQRQALAAPQDIPESARSGRLDLTHLPIITIDPLRARDFDDGVALIKKPGGVSVLYVSIADVSYYVQPGSALDQEAAKRGTSVYFPQRVLPMLPPELSTGICSLNPGVERLAVTVILTYDRHGRLKTKEFARSIIRSQDRLTYDEVEQILQGDRQLRRGRKSLVKMLTQMSDLCLLLREHRRQRGSLLLTIPEAEVLLNDQGIPYHIRRLDHLLSHQLIEEFMIAANEAVAEFLGEPCIFRVHDVPEGDKLAAFRQFLAKLGFVLPKEVDRDPRALVNFLDSIKDLPLAFMVQVMLLRSLKQARYSSHNVGHYGLASSSYTHFTSPIRRYPDLLVHRLLLRRLESKTISPQEAEQLGEQAEQLTVRERVAIEAERGMLARMQVRCLAEHVGEIFHGVIVGVTAFGFFVALDEIFAEGLVRLVDLPNDYYAFQESRMRLVGRRTGRSFHIGDKVTVQVARVDLRRRHINLHLIEAEEQEKQAMHLP</sequence>
<dbReference type="EMBL" id="CP002629">
    <property type="protein sequence ID" value="AEB10590.1"/>
    <property type="molecule type" value="Genomic_DNA"/>
</dbReference>
<dbReference type="GO" id="GO:0008859">
    <property type="term" value="F:exoribonuclease II activity"/>
    <property type="evidence" value="ECO:0007669"/>
    <property type="project" value="UniProtKB-UniRule"/>
</dbReference>
<evidence type="ECO:0000256" key="1">
    <source>
        <dbReference type="ARBA" id="ARBA00001849"/>
    </source>
</evidence>
<dbReference type="Pfam" id="PF17876">
    <property type="entry name" value="CSD2"/>
    <property type="match status" value="1"/>
</dbReference>
<dbReference type="KEGG" id="dao:Desac_2777"/>
<dbReference type="PROSITE" id="PS50126">
    <property type="entry name" value="S1"/>
    <property type="match status" value="1"/>
</dbReference>
<evidence type="ECO:0000313" key="11">
    <source>
        <dbReference type="Proteomes" id="UP000000483"/>
    </source>
</evidence>
<dbReference type="AlphaFoldDB" id="F2NE22"/>
<dbReference type="GO" id="GO:0005829">
    <property type="term" value="C:cytosol"/>
    <property type="evidence" value="ECO:0007669"/>
    <property type="project" value="TreeGrafter"/>
</dbReference>
<comment type="similarity">
    <text evidence="8">Belongs to the RNR ribonuclease family. RNase R subfamily.</text>
</comment>
<dbReference type="NCBIfam" id="TIGR02063">
    <property type="entry name" value="RNase_R"/>
    <property type="match status" value="1"/>
</dbReference>
<evidence type="ECO:0000256" key="2">
    <source>
        <dbReference type="ARBA" id="ARBA00004496"/>
    </source>
</evidence>
<name>F2NE22_DESAR</name>
<dbReference type="InterPro" id="IPR040476">
    <property type="entry name" value="CSD2"/>
</dbReference>
<dbReference type="InterPro" id="IPR050180">
    <property type="entry name" value="RNR_Ribonuclease"/>
</dbReference>
<dbReference type="Proteomes" id="UP000000483">
    <property type="component" value="Chromosome"/>
</dbReference>
<dbReference type="InterPro" id="IPR012340">
    <property type="entry name" value="NA-bd_OB-fold"/>
</dbReference>
<gene>
    <name evidence="8" type="primary">rnr</name>
    <name evidence="10" type="ordered locus">Desac_2777</name>
</gene>
<dbReference type="Gene3D" id="2.40.50.140">
    <property type="entry name" value="Nucleic acid-binding proteins"/>
    <property type="match status" value="2"/>
</dbReference>
<evidence type="ECO:0000256" key="8">
    <source>
        <dbReference type="HAMAP-Rule" id="MF_01895"/>
    </source>
</evidence>
<protein>
    <recommendedName>
        <fullName evidence="8">Ribonuclease R</fullName>
        <shortName evidence="8">RNase R</shortName>
        <ecNumber evidence="8">3.1.13.1</ecNumber>
    </recommendedName>
</protein>
<dbReference type="PANTHER" id="PTHR23355:SF9">
    <property type="entry name" value="DIS3-LIKE EXONUCLEASE 2"/>
    <property type="match status" value="1"/>
</dbReference>
<evidence type="ECO:0000256" key="3">
    <source>
        <dbReference type="ARBA" id="ARBA00022490"/>
    </source>
</evidence>
<evidence type="ECO:0000256" key="5">
    <source>
        <dbReference type="ARBA" id="ARBA00022801"/>
    </source>
</evidence>
<keyword evidence="4 8" id="KW-0540">Nuclease</keyword>
<dbReference type="InterPro" id="IPR022966">
    <property type="entry name" value="RNase_II/R_CS"/>
</dbReference>
<dbReference type="Pfam" id="PF00575">
    <property type="entry name" value="S1"/>
    <property type="match status" value="1"/>
</dbReference>
<dbReference type="STRING" id="880072.Desac_2777"/>
<keyword evidence="3 8" id="KW-0963">Cytoplasm</keyword>
<dbReference type="SMART" id="SM00316">
    <property type="entry name" value="S1"/>
    <property type="match status" value="1"/>
</dbReference>
<comment type="catalytic activity">
    <reaction evidence="1 8">
        <text>Exonucleolytic cleavage in the 3'- to 5'-direction to yield nucleoside 5'-phosphates.</text>
        <dbReference type="EC" id="3.1.13.1"/>
    </reaction>
</comment>
<dbReference type="PANTHER" id="PTHR23355">
    <property type="entry name" value="RIBONUCLEASE"/>
    <property type="match status" value="1"/>
</dbReference>
<dbReference type="CDD" id="cd04471">
    <property type="entry name" value="S1_RNase_R"/>
    <property type="match status" value="1"/>
</dbReference>
<dbReference type="InterPro" id="IPR013223">
    <property type="entry name" value="RNase_B_OB_dom"/>
</dbReference>
<accession>F2NE22</accession>
<dbReference type="eggNOG" id="COG0557">
    <property type="taxonomic scope" value="Bacteria"/>
</dbReference>
<dbReference type="EC" id="3.1.13.1" evidence="8"/>
<dbReference type="Pfam" id="PF00773">
    <property type="entry name" value="RNB"/>
    <property type="match status" value="1"/>
</dbReference>
<dbReference type="InterPro" id="IPR001900">
    <property type="entry name" value="RNase_II/R"/>
</dbReference>